<comment type="caution">
    <text evidence="2">The sequence shown here is derived from an EMBL/GenBank/DDBJ whole genome shotgun (WGS) entry which is preliminary data.</text>
</comment>
<feature type="region of interest" description="Disordered" evidence="1">
    <location>
        <begin position="61"/>
        <end position="84"/>
    </location>
</feature>
<dbReference type="EMBL" id="JBBPBN010000046">
    <property type="protein sequence ID" value="KAK8995024.1"/>
    <property type="molecule type" value="Genomic_DNA"/>
</dbReference>
<name>A0ABR2Q2W0_9ROSI</name>
<dbReference type="Proteomes" id="UP001396334">
    <property type="component" value="Unassembled WGS sequence"/>
</dbReference>
<proteinExistence type="predicted"/>
<gene>
    <name evidence="2" type="ORF">V6N11_069475</name>
</gene>
<evidence type="ECO:0000313" key="2">
    <source>
        <dbReference type="EMBL" id="KAK8995024.1"/>
    </source>
</evidence>
<protein>
    <submittedName>
        <fullName evidence="2">Uncharacterized protein</fullName>
    </submittedName>
</protein>
<organism evidence="2 3">
    <name type="scientific">Hibiscus sabdariffa</name>
    <name type="common">roselle</name>
    <dbReference type="NCBI Taxonomy" id="183260"/>
    <lineage>
        <taxon>Eukaryota</taxon>
        <taxon>Viridiplantae</taxon>
        <taxon>Streptophyta</taxon>
        <taxon>Embryophyta</taxon>
        <taxon>Tracheophyta</taxon>
        <taxon>Spermatophyta</taxon>
        <taxon>Magnoliopsida</taxon>
        <taxon>eudicotyledons</taxon>
        <taxon>Gunneridae</taxon>
        <taxon>Pentapetalae</taxon>
        <taxon>rosids</taxon>
        <taxon>malvids</taxon>
        <taxon>Malvales</taxon>
        <taxon>Malvaceae</taxon>
        <taxon>Malvoideae</taxon>
        <taxon>Hibiscus</taxon>
    </lineage>
</organism>
<keyword evidence="3" id="KW-1185">Reference proteome</keyword>
<accession>A0ABR2Q2W0</accession>
<evidence type="ECO:0000256" key="1">
    <source>
        <dbReference type="SAM" id="MobiDB-lite"/>
    </source>
</evidence>
<reference evidence="2 3" key="1">
    <citation type="journal article" date="2024" name="G3 (Bethesda)">
        <title>Genome assembly of Hibiscus sabdariffa L. provides insights into metabolisms of medicinal natural products.</title>
        <authorList>
            <person name="Kim T."/>
        </authorList>
    </citation>
    <scope>NUCLEOTIDE SEQUENCE [LARGE SCALE GENOMIC DNA]</scope>
    <source>
        <strain evidence="2">TK-2024</strain>
        <tissue evidence="2">Old leaves</tissue>
    </source>
</reference>
<sequence length="131" mass="14643">MTKPANSPCGARGADPARVGSRRGKSSKLSLSSPCSDERRCGPPFTIAVHRRLSPSAIVHRRDFGRAKTPSGSSRRDLSLPRSRFARSTSDLHENGFEHSTSPPPIYFFHRWIVMVLRYVVPLATIYLFTF</sequence>
<evidence type="ECO:0000313" key="3">
    <source>
        <dbReference type="Proteomes" id="UP001396334"/>
    </source>
</evidence>
<feature type="region of interest" description="Disordered" evidence="1">
    <location>
        <begin position="1"/>
        <end position="41"/>
    </location>
</feature>